<dbReference type="EMBL" id="FNNP01000020">
    <property type="protein sequence ID" value="SDX95778.1"/>
    <property type="molecule type" value="Genomic_DNA"/>
</dbReference>
<evidence type="ECO:0000313" key="1">
    <source>
        <dbReference type="EMBL" id="SDX95778.1"/>
    </source>
</evidence>
<protein>
    <submittedName>
        <fullName evidence="1">Uncharacterized protein</fullName>
    </submittedName>
</protein>
<sequence>MKGTCLGWPRLSFGNARSLWNDFHFQRKRAIYLAEMSIYPGLALKLYVPHLYRAIYAIPMGENTPPNKRFTVTVSRGEAG</sequence>
<accession>A0A1H3FZG3</accession>
<dbReference type="AlphaFoldDB" id="A0A1H3FZG3"/>
<keyword evidence="2" id="KW-1185">Reference proteome</keyword>
<gene>
    <name evidence="1" type="ORF">SAMN05444358_12012</name>
</gene>
<dbReference type="STRING" id="985054.SAMN05444358_12012"/>
<evidence type="ECO:0000313" key="2">
    <source>
        <dbReference type="Proteomes" id="UP000183400"/>
    </source>
</evidence>
<proteinExistence type="predicted"/>
<name>A0A1H3FZG3_9RHOB</name>
<dbReference type="Proteomes" id="UP000183400">
    <property type="component" value="Unassembled WGS sequence"/>
</dbReference>
<organism evidence="1 2">
    <name type="scientific">Ruegeria halocynthiae</name>
    <dbReference type="NCBI Taxonomy" id="985054"/>
    <lineage>
        <taxon>Bacteria</taxon>
        <taxon>Pseudomonadati</taxon>
        <taxon>Pseudomonadota</taxon>
        <taxon>Alphaproteobacteria</taxon>
        <taxon>Rhodobacterales</taxon>
        <taxon>Roseobacteraceae</taxon>
        <taxon>Ruegeria</taxon>
    </lineage>
</organism>
<reference evidence="2" key="1">
    <citation type="submission" date="2016-10" db="EMBL/GenBank/DDBJ databases">
        <authorList>
            <person name="Varghese N."/>
            <person name="Submissions S."/>
        </authorList>
    </citation>
    <scope>NUCLEOTIDE SEQUENCE [LARGE SCALE GENOMIC DNA]</scope>
    <source>
        <strain evidence="2">DSM 27839</strain>
    </source>
</reference>